<dbReference type="PANTHER" id="PTHR33545:SF9">
    <property type="entry name" value="UPF0750 MEMBRANE PROTEIN YITE"/>
    <property type="match status" value="1"/>
</dbReference>
<keyword evidence="4 6" id="KW-1133">Transmembrane helix</keyword>
<comment type="caution">
    <text evidence="7">The sequence shown here is derived from an EMBL/GenBank/DDBJ whole genome shotgun (WGS) entry which is preliminary data.</text>
</comment>
<dbReference type="InterPro" id="IPR003740">
    <property type="entry name" value="YitT"/>
</dbReference>
<keyword evidence="2" id="KW-1003">Cell membrane</keyword>
<evidence type="ECO:0000313" key="7">
    <source>
        <dbReference type="EMBL" id="GGH78762.1"/>
    </source>
</evidence>
<evidence type="ECO:0000313" key="8">
    <source>
        <dbReference type="Proteomes" id="UP000656813"/>
    </source>
</evidence>
<comment type="subcellular location">
    <subcellularLocation>
        <location evidence="1">Cell membrane</location>
        <topology evidence="1">Multi-pass membrane protein</topology>
    </subcellularLocation>
</comment>
<evidence type="ECO:0000256" key="4">
    <source>
        <dbReference type="ARBA" id="ARBA00022989"/>
    </source>
</evidence>
<dbReference type="EMBL" id="BMFV01000007">
    <property type="protein sequence ID" value="GGH78762.1"/>
    <property type="molecule type" value="Genomic_DNA"/>
</dbReference>
<evidence type="ECO:0000256" key="6">
    <source>
        <dbReference type="SAM" id="Phobius"/>
    </source>
</evidence>
<feature type="transmembrane region" description="Helical" evidence="6">
    <location>
        <begin position="12"/>
        <end position="32"/>
    </location>
</feature>
<evidence type="ECO:0000256" key="1">
    <source>
        <dbReference type="ARBA" id="ARBA00004651"/>
    </source>
</evidence>
<proteinExistence type="predicted"/>
<evidence type="ECO:0000256" key="5">
    <source>
        <dbReference type="ARBA" id="ARBA00023136"/>
    </source>
</evidence>
<dbReference type="InterPro" id="IPR051461">
    <property type="entry name" value="UPF0750_membrane"/>
</dbReference>
<feature type="transmembrane region" description="Helical" evidence="6">
    <location>
        <begin position="109"/>
        <end position="127"/>
    </location>
</feature>
<feature type="transmembrane region" description="Helical" evidence="6">
    <location>
        <begin position="58"/>
        <end position="77"/>
    </location>
</feature>
<name>A0A8J2ZUU2_9BACL</name>
<gene>
    <name evidence="7" type="primary">yitE</name>
    <name evidence="7" type="ORF">GCM10007096_12680</name>
</gene>
<dbReference type="GO" id="GO:0005886">
    <property type="term" value="C:plasma membrane"/>
    <property type="evidence" value="ECO:0007669"/>
    <property type="project" value="UniProtKB-SubCell"/>
</dbReference>
<dbReference type="AlphaFoldDB" id="A0A8J2ZUU2"/>
<dbReference type="Pfam" id="PF02588">
    <property type="entry name" value="YitT_membrane"/>
    <property type="match status" value="1"/>
</dbReference>
<dbReference type="PANTHER" id="PTHR33545">
    <property type="entry name" value="UPF0750 MEMBRANE PROTEIN YITT-RELATED"/>
    <property type="match status" value="1"/>
</dbReference>
<evidence type="ECO:0000256" key="3">
    <source>
        <dbReference type="ARBA" id="ARBA00022692"/>
    </source>
</evidence>
<reference evidence="7" key="2">
    <citation type="submission" date="2020-09" db="EMBL/GenBank/DDBJ databases">
        <authorList>
            <person name="Sun Q."/>
            <person name="Zhou Y."/>
        </authorList>
    </citation>
    <scope>NUCLEOTIDE SEQUENCE</scope>
    <source>
        <strain evidence="7">CGMCC 1.12777</strain>
    </source>
</reference>
<sequence length="194" mass="21519">MLKITALMNFSRYGILISGAMLQGVAMALFLFPHHIPSGGAAGLAIIFNQLFHLSHSWSLWLVNFTFLIFAIYWFGLAWTVRTMFAVTITSITIHVLNSTLVIHTHPLIIDLLFGAILFGLGVGLLIKHGASSGGMLIPALMISNTRHFPPGKTMFWINLSIFVITACIIDWRIVIFAIICQWISSHIIDLNNA</sequence>
<organism evidence="7 8">
    <name type="scientific">Pullulanibacillus pueri</name>
    <dbReference type="NCBI Taxonomy" id="1437324"/>
    <lineage>
        <taxon>Bacteria</taxon>
        <taxon>Bacillati</taxon>
        <taxon>Bacillota</taxon>
        <taxon>Bacilli</taxon>
        <taxon>Bacillales</taxon>
        <taxon>Sporolactobacillaceae</taxon>
        <taxon>Pullulanibacillus</taxon>
    </lineage>
</organism>
<dbReference type="RefSeq" id="WP_229745434.1">
    <property type="nucleotide sequence ID" value="NZ_BMFV01000007.1"/>
</dbReference>
<keyword evidence="3 6" id="KW-0812">Transmembrane</keyword>
<keyword evidence="5 6" id="KW-0472">Membrane</keyword>
<keyword evidence="8" id="KW-1185">Reference proteome</keyword>
<feature type="transmembrane region" description="Helical" evidence="6">
    <location>
        <begin position="156"/>
        <end position="185"/>
    </location>
</feature>
<reference evidence="7" key="1">
    <citation type="journal article" date="2014" name="Int. J. Syst. Evol. Microbiol.">
        <title>Complete genome sequence of Corynebacterium casei LMG S-19264T (=DSM 44701T), isolated from a smear-ripened cheese.</title>
        <authorList>
            <consortium name="US DOE Joint Genome Institute (JGI-PGF)"/>
            <person name="Walter F."/>
            <person name="Albersmeier A."/>
            <person name="Kalinowski J."/>
            <person name="Ruckert C."/>
        </authorList>
    </citation>
    <scope>NUCLEOTIDE SEQUENCE</scope>
    <source>
        <strain evidence="7">CGMCC 1.12777</strain>
    </source>
</reference>
<accession>A0A8J2ZUU2</accession>
<protein>
    <submittedName>
        <fullName evidence="7">UPF0750 membrane protein YitE</fullName>
    </submittedName>
</protein>
<evidence type="ECO:0000256" key="2">
    <source>
        <dbReference type="ARBA" id="ARBA00022475"/>
    </source>
</evidence>
<dbReference type="Proteomes" id="UP000656813">
    <property type="component" value="Unassembled WGS sequence"/>
</dbReference>